<dbReference type="AlphaFoldDB" id="A0AAY5JW45"/>
<dbReference type="Proteomes" id="UP000265140">
    <property type="component" value="Chromosome 12"/>
</dbReference>
<organism evidence="1 2">
    <name type="scientific">Esox lucius</name>
    <name type="common">Northern pike</name>
    <dbReference type="NCBI Taxonomy" id="8010"/>
    <lineage>
        <taxon>Eukaryota</taxon>
        <taxon>Metazoa</taxon>
        <taxon>Chordata</taxon>
        <taxon>Craniata</taxon>
        <taxon>Vertebrata</taxon>
        <taxon>Euteleostomi</taxon>
        <taxon>Actinopterygii</taxon>
        <taxon>Neopterygii</taxon>
        <taxon>Teleostei</taxon>
        <taxon>Protacanthopterygii</taxon>
        <taxon>Esociformes</taxon>
        <taxon>Esocidae</taxon>
        <taxon>Esox</taxon>
    </lineage>
</organism>
<reference evidence="1" key="3">
    <citation type="submission" date="2025-09" db="UniProtKB">
        <authorList>
            <consortium name="Ensembl"/>
        </authorList>
    </citation>
    <scope>IDENTIFICATION</scope>
</reference>
<reference evidence="1 2" key="1">
    <citation type="submission" date="2020-02" db="EMBL/GenBank/DDBJ databases">
        <title>Esox lucius (northern pike) genome, fEsoLuc1, primary haplotype.</title>
        <authorList>
            <person name="Myers G."/>
            <person name="Karagic N."/>
            <person name="Meyer A."/>
            <person name="Pippel M."/>
            <person name="Reichard M."/>
            <person name="Winkler S."/>
            <person name="Tracey A."/>
            <person name="Sims Y."/>
            <person name="Howe K."/>
            <person name="Rhie A."/>
            <person name="Formenti G."/>
            <person name="Durbin R."/>
            <person name="Fedrigo O."/>
            <person name="Jarvis E.D."/>
        </authorList>
    </citation>
    <scope>NUCLEOTIDE SEQUENCE [LARGE SCALE GENOMIC DNA]</scope>
</reference>
<proteinExistence type="predicted"/>
<evidence type="ECO:0000313" key="2">
    <source>
        <dbReference type="Proteomes" id="UP000265140"/>
    </source>
</evidence>
<dbReference type="Ensembl" id="ENSELUT00000109827.1">
    <property type="protein sequence ID" value="ENSELUP00000080614.1"/>
    <property type="gene ID" value="ENSELUG00000034987.1"/>
</dbReference>
<keyword evidence="2" id="KW-1185">Reference proteome</keyword>
<sequence length="87" mass="10182">YNWPNHGRTNNFIERIMEAPGGMFFCHLVHGCSWSHGSCRSEPVLKKQTWASCLLNFSHTDMLCLSRIKATQRSKTSFSQFHIEYMR</sequence>
<protein>
    <submittedName>
        <fullName evidence="1">Uncharacterized protein</fullName>
    </submittedName>
</protein>
<evidence type="ECO:0000313" key="1">
    <source>
        <dbReference type="Ensembl" id="ENSELUP00000080614.1"/>
    </source>
</evidence>
<reference evidence="1" key="2">
    <citation type="submission" date="2025-08" db="UniProtKB">
        <authorList>
            <consortium name="Ensembl"/>
        </authorList>
    </citation>
    <scope>IDENTIFICATION</scope>
</reference>
<name>A0AAY5JW45_ESOLU</name>
<accession>A0AAY5JW45</accession>